<dbReference type="AlphaFoldDB" id="A0AAD5MEF5"/>
<organism evidence="2 3">
    <name type="scientific">Parelaphostrongylus tenuis</name>
    <name type="common">Meningeal worm</name>
    <dbReference type="NCBI Taxonomy" id="148309"/>
    <lineage>
        <taxon>Eukaryota</taxon>
        <taxon>Metazoa</taxon>
        <taxon>Ecdysozoa</taxon>
        <taxon>Nematoda</taxon>
        <taxon>Chromadorea</taxon>
        <taxon>Rhabditida</taxon>
        <taxon>Rhabditina</taxon>
        <taxon>Rhabditomorpha</taxon>
        <taxon>Strongyloidea</taxon>
        <taxon>Metastrongylidae</taxon>
        <taxon>Parelaphostrongylus</taxon>
    </lineage>
</organism>
<evidence type="ECO:0000313" key="2">
    <source>
        <dbReference type="EMBL" id="KAJ1346414.1"/>
    </source>
</evidence>
<proteinExistence type="predicted"/>
<gene>
    <name evidence="2" type="ORF">KIN20_001192</name>
</gene>
<sequence length="122" mass="13451">MEIGSETDLANTADNPSAPSPNRSTSSLFSWQRVALHCGLKQNDLATAVTWNCLIATVQLLMISLSIDGLTGLQQVLVNLPSSVLENVHKFTWENPKINRVLFQMFKPICPRAPSKENITES</sequence>
<name>A0AAD5MEF5_PARTN</name>
<feature type="region of interest" description="Disordered" evidence="1">
    <location>
        <begin position="1"/>
        <end position="25"/>
    </location>
</feature>
<keyword evidence="3" id="KW-1185">Reference proteome</keyword>
<protein>
    <submittedName>
        <fullName evidence="2">Uncharacterized protein</fullName>
    </submittedName>
</protein>
<evidence type="ECO:0000313" key="3">
    <source>
        <dbReference type="Proteomes" id="UP001196413"/>
    </source>
</evidence>
<comment type="caution">
    <text evidence="2">The sequence shown here is derived from an EMBL/GenBank/DDBJ whole genome shotgun (WGS) entry which is preliminary data.</text>
</comment>
<dbReference type="EMBL" id="JAHQIW010000166">
    <property type="protein sequence ID" value="KAJ1346414.1"/>
    <property type="molecule type" value="Genomic_DNA"/>
</dbReference>
<evidence type="ECO:0000256" key="1">
    <source>
        <dbReference type="SAM" id="MobiDB-lite"/>
    </source>
</evidence>
<accession>A0AAD5MEF5</accession>
<dbReference type="Proteomes" id="UP001196413">
    <property type="component" value="Unassembled WGS sequence"/>
</dbReference>
<feature type="compositionally biased region" description="Polar residues" evidence="1">
    <location>
        <begin position="8"/>
        <end position="25"/>
    </location>
</feature>
<reference evidence="2" key="1">
    <citation type="submission" date="2021-06" db="EMBL/GenBank/DDBJ databases">
        <title>Parelaphostrongylus tenuis whole genome reference sequence.</title>
        <authorList>
            <person name="Garwood T.J."/>
            <person name="Larsen P.A."/>
            <person name="Fountain-Jones N.M."/>
            <person name="Garbe J.R."/>
            <person name="Macchietto M.G."/>
            <person name="Kania S.A."/>
            <person name="Gerhold R.W."/>
            <person name="Richards J.E."/>
            <person name="Wolf T.M."/>
        </authorList>
    </citation>
    <scope>NUCLEOTIDE SEQUENCE</scope>
    <source>
        <strain evidence="2">MNPRO001-30</strain>
        <tissue evidence="2">Meninges</tissue>
    </source>
</reference>